<reference evidence="2 3" key="1">
    <citation type="submission" date="2015-10" db="EMBL/GenBank/DDBJ databases">
        <title>Full genome of DAOMC 229536 Phialocephala scopiformis, a fungal endophyte of spruce producing the potent anti-insectan compound rugulosin.</title>
        <authorList>
            <consortium name="DOE Joint Genome Institute"/>
            <person name="Walker A.K."/>
            <person name="Frasz S.L."/>
            <person name="Seifert K.A."/>
            <person name="Miller J.D."/>
            <person name="Mondo S.J."/>
            <person name="Labutti K."/>
            <person name="Lipzen A."/>
            <person name="Dockter R."/>
            <person name="Kennedy M."/>
            <person name="Grigoriev I.V."/>
            <person name="Spatafora J.W."/>
        </authorList>
    </citation>
    <scope>NUCLEOTIDE SEQUENCE [LARGE SCALE GENOMIC DNA]</scope>
    <source>
        <strain evidence="2 3">CBS 120377</strain>
    </source>
</reference>
<dbReference type="Pfam" id="PF11578">
    <property type="entry name" value="DUF3237"/>
    <property type="match status" value="1"/>
</dbReference>
<dbReference type="OrthoDB" id="5419179at2759"/>
<dbReference type="InParanoid" id="A0A132BDR3"/>
<accession>A0A132BDR3</accession>
<evidence type="ECO:0000256" key="1">
    <source>
        <dbReference type="SAM" id="SignalP"/>
    </source>
</evidence>
<dbReference type="KEGG" id="psco:LY89DRAFT_740269"/>
<evidence type="ECO:0000313" key="2">
    <source>
        <dbReference type="EMBL" id="KUJ10560.1"/>
    </source>
</evidence>
<keyword evidence="3" id="KW-1185">Reference proteome</keyword>
<dbReference type="RefSeq" id="XP_018064915.1">
    <property type="nucleotide sequence ID" value="XM_018220567.1"/>
</dbReference>
<gene>
    <name evidence="2" type="ORF">LY89DRAFT_740269</name>
</gene>
<name>A0A132BDR3_MOLSC</name>
<dbReference type="Gene3D" id="2.40.160.20">
    <property type="match status" value="1"/>
</dbReference>
<keyword evidence="1" id="KW-0732">Signal</keyword>
<dbReference type="EMBL" id="KQ947429">
    <property type="protein sequence ID" value="KUJ10560.1"/>
    <property type="molecule type" value="Genomic_DNA"/>
</dbReference>
<sequence>MRFSIPLLTLTTLSTLIFAHNLPFTFQHVFSVQITIAPALPSINVPGGTLVIEPITGGTVNGTINGTILSGFAYPTSLTNTTIDNPSITLYGLTDDNQTFYVSEMGTGSRACQVTRIEMKINGTRYQEFNNGFLVASVVPRNETFVDVEVYLVGNVASDCGA</sequence>
<feature type="signal peptide" evidence="1">
    <location>
        <begin position="1"/>
        <end position="19"/>
    </location>
</feature>
<feature type="chain" id="PRO_5007288151" evidence="1">
    <location>
        <begin position="20"/>
        <end position="162"/>
    </location>
</feature>
<dbReference type="GeneID" id="28830293"/>
<organism evidence="2 3">
    <name type="scientific">Mollisia scopiformis</name>
    <name type="common">Conifer needle endophyte fungus</name>
    <name type="synonym">Phialocephala scopiformis</name>
    <dbReference type="NCBI Taxonomy" id="149040"/>
    <lineage>
        <taxon>Eukaryota</taxon>
        <taxon>Fungi</taxon>
        <taxon>Dikarya</taxon>
        <taxon>Ascomycota</taxon>
        <taxon>Pezizomycotina</taxon>
        <taxon>Leotiomycetes</taxon>
        <taxon>Helotiales</taxon>
        <taxon>Mollisiaceae</taxon>
        <taxon>Mollisia</taxon>
    </lineage>
</organism>
<proteinExistence type="predicted"/>
<dbReference type="Proteomes" id="UP000070700">
    <property type="component" value="Unassembled WGS sequence"/>
</dbReference>
<evidence type="ECO:0000313" key="3">
    <source>
        <dbReference type="Proteomes" id="UP000070700"/>
    </source>
</evidence>
<dbReference type="AlphaFoldDB" id="A0A132BDR3"/>
<protein>
    <submittedName>
        <fullName evidence="2">Uncharacterized protein</fullName>
    </submittedName>
</protein>